<feature type="region of interest" description="Disordered" evidence="1">
    <location>
        <begin position="25"/>
        <end position="195"/>
    </location>
</feature>
<evidence type="ECO:0000256" key="1">
    <source>
        <dbReference type="SAM" id="MobiDB-lite"/>
    </source>
</evidence>
<feature type="compositionally biased region" description="Acidic residues" evidence="1">
    <location>
        <begin position="329"/>
        <end position="345"/>
    </location>
</feature>
<gene>
    <name evidence="2" type="ORF">PCG10_009941</name>
</gene>
<evidence type="ECO:0000313" key="2">
    <source>
        <dbReference type="EMBL" id="KAF7519536.1"/>
    </source>
</evidence>
<organism evidence="2 3">
    <name type="scientific">Penicillium crustosum</name>
    <name type="common">Blue mold fungus</name>
    <dbReference type="NCBI Taxonomy" id="36656"/>
    <lineage>
        <taxon>Eukaryota</taxon>
        <taxon>Fungi</taxon>
        <taxon>Dikarya</taxon>
        <taxon>Ascomycota</taxon>
        <taxon>Pezizomycotina</taxon>
        <taxon>Eurotiomycetes</taxon>
        <taxon>Eurotiomycetidae</taxon>
        <taxon>Eurotiales</taxon>
        <taxon>Aspergillaceae</taxon>
        <taxon>Penicillium</taxon>
    </lineage>
</organism>
<reference evidence="2" key="1">
    <citation type="submission" date="2020-02" db="EMBL/GenBank/DDBJ databases">
        <authorList>
            <person name="Lichtner F.J."/>
        </authorList>
    </citation>
    <scope>NUCLEOTIDE SEQUENCE</scope>
    <source>
        <strain evidence="2">G10</strain>
    </source>
</reference>
<dbReference type="AlphaFoldDB" id="A0A9P5L168"/>
<name>A0A9P5L168_PENCR</name>
<feature type="compositionally biased region" description="Polar residues" evidence="1">
    <location>
        <begin position="308"/>
        <end position="318"/>
    </location>
</feature>
<comment type="caution">
    <text evidence="2">The sequence shown here is derived from an EMBL/GenBank/DDBJ whole genome shotgun (WGS) entry which is preliminary data.</text>
</comment>
<sequence>MDPSNVEVNLTVGEDRVAHIEIKLAFPPLPPPPPPPEEDHFDTDPATAYNSTGVKRKRETTPESEQASSVIDAVYTDYSPSFGDSPLYRLGTEEIDDKREPTPGAMAPLDPRELPDPSPITTPNTRVWESHRPSNFNFTIYEDPEGQETPHVSPLHESFNGIEEDKENIFLTSSDYANSDEEEEDTRPNLAGREPSIGLLDAFGLPLNREMSDFVRPTTRPIFERHMRRGREVLQTLWVDEPQVREEHDGRLHNDALTDTQAQDIVEESIQRGRARLRSDRQPALRESAPIQDPATFNNVRRVLDFQQPESSRPTTPELNEGRRSVTPEETEESQQSQLEEEQDQ</sequence>
<feature type="region of interest" description="Disordered" evidence="1">
    <location>
        <begin position="304"/>
        <end position="345"/>
    </location>
</feature>
<evidence type="ECO:0000313" key="3">
    <source>
        <dbReference type="Proteomes" id="UP000701341"/>
    </source>
</evidence>
<dbReference type="Proteomes" id="UP000701341">
    <property type="component" value="Unassembled WGS sequence"/>
</dbReference>
<protein>
    <submittedName>
        <fullName evidence="2">Uncharacterized protein</fullName>
    </submittedName>
</protein>
<keyword evidence="3" id="KW-1185">Reference proteome</keyword>
<accession>A0A9P5L168</accession>
<proteinExistence type="predicted"/>
<feature type="compositionally biased region" description="Polar residues" evidence="1">
    <location>
        <begin position="119"/>
        <end position="138"/>
    </location>
</feature>
<dbReference type="EMBL" id="JAAOZQ010000085">
    <property type="protein sequence ID" value="KAF7519536.1"/>
    <property type="molecule type" value="Genomic_DNA"/>
</dbReference>